<feature type="chain" id="PRO_5025705587" description="Peptidyl-prolyl cis-trans isomerase" evidence="2">
    <location>
        <begin position="27"/>
        <end position="267"/>
    </location>
</feature>
<feature type="signal peptide" evidence="2">
    <location>
        <begin position="1"/>
        <end position="26"/>
    </location>
</feature>
<accession>A0A6B8RJW7</accession>
<keyword evidence="5" id="KW-1185">Reference proteome</keyword>
<dbReference type="InterPro" id="IPR044666">
    <property type="entry name" value="Cyclophilin_A-like"/>
</dbReference>
<dbReference type="GO" id="GO:0003755">
    <property type="term" value="F:peptidyl-prolyl cis-trans isomerase activity"/>
    <property type="evidence" value="ECO:0007669"/>
    <property type="project" value="UniProtKB-UniRule"/>
</dbReference>
<dbReference type="PRINTS" id="PR00153">
    <property type="entry name" value="CSAPPISMRASE"/>
</dbReference>
<dbReference type="Pfam" id="PF00160">
    <property type="entry name" value="Pro_isomerase"/>
    <property type="match status" value="1"/>
</dbReference>
<feature type="domain" description="PPIase cyclophilin-type" evidence="3">
    <location>
        <begin position="116"/>
        <end position="263"/>
    </location>
</feature>
<keyword evidence="2" id="KW-0732">Signal</keyword>
<dbReference type="Pfam" id="PF07833">
    <property type="entry name" value="Cu_amine_oxidN1"/>
    <property type="match status" value="1"/>
</dbReference>
<evidence type="ECO:0000256" key="1">
    <source>
        <dbReference type="ARBA" id="ARBA00002388"/>
    </source>
</evidence>
<evidence type="ECO:0000313" key="4">
    <source>
        <dbReference type="EMBL" id="QGQ96339.1"/>
    </source>
</evidence>
<evidence type="ECO:0000313" key="5">
    <source>
        <dbReference type="Proteomes" id="UP000426246"/>
    </source>
</evidence>
<dbReference type="PROSITE" id="PS50072">
    <property type="entry name" value="CSA_PPIASE_2"/>
    <property type="match status" value="1"/>
</dbReference>
<dbReference type="SUPFAM" id="SSF50891">
    <property type="entry name" value="Cyclophilin-like"/>
    <property type="match status" value="1"/>
</dbReference>
<organism evidence="4 5">
    <name type="scientific">Paenibacillus psychroresistens</name>
    <dbReference type="NCBI Taxonomy" id="1778678"/>
    <lineage>
        <taxon>Bacteria</taxon>
        <taxon>Bacillati</taxon>
        <taxon>Bacillota</taxon>
        <taxon>Bacilli</taxon>
        <taxon>Bacillales</taxon>
        <taxon>Paenibacillaceae</taxon>
        <taxon>Paenibacillus</taxon>
    </lineage>
</organism>
<dbReference type="InterPro" id="IPR002130">
    <property type="entry name" value="Cyclophilin-type_PPIase_dom"/>
</dbReference>
<dbReference type="AlphaFoldDB" id="A0A6B8RJW7"/>
<dbReference type="OrthoDB" id="9807797at2"/>
<evidence type="ECO:0000259" key="3">
    <source>
        <dbReference type="PROSITE" id="PS50072"/>
    </source>
</evidence>
<dbReference type="Proteomes" id="UP000426246">
    <property type="component" value="Chromosome"/>
</dbReference>
<dbReference type="EC" id="5.2.1.8" evidence="2"/>
<dbReference type="CDD" id="cd00317">
    <property type="entry name" value="cyclophilin"/>
    <property type="match status" value="1"/>
</dbReference>
<reference evidence="5" key="1">
    <citation type="submission" date="2018-11" db="EMBL/GenBank/DDBJ databases">
        <title>Complete genome sequence of Paenibacillus sp. ML311-T8.</title>
        <authorList>
            <person name="Nam Y.-D."/>
            <person name="Kang J."/>
            <person name="Chung W.-H."/>
            <person name="Park Y.S."/>
        </authorList>
    </citation>
    <scope>NUCLEOTIDE SEQUENCE [LARGE SCALE GENOMIC DNA]</scope>
    <source>
        <strain evidence="5">ML311-T8</strain>
    </source>
</reference>
<proteinExistence type="inferred from homology"/>
<dbReference type="Gene3D" id="2.40.100.10">
    <property type="entry name" value="Cyclophilin-like"/>
    <property type="match status" value="1"/>
</dbReference>
<gene>
    <name evidence="4" type="ORF">EHS13_16345</name>
</gene>
<evidence type="ECO:0000256" key="2">
    <source>
        <dbReference type="RuleBase" id="RU363019"/>
    </source>
</evidence>
<protein>
    <recommendedName>
        <fullName evidence="2">Peptidyl-prolyl cis-trans isomerase</fullName>
        <shortName evidence="2">PPIase</shortName>
        <ecNumber evidence="2">5.2.1.8</ecNumber>
    </recommendedName>
</protein>
<dbReference type="InterPro" id="IPR036582">
    <property type="entry name" value="Mao_N_sf"/>
</dbReference>
<dbReference type="InterPro" id="IPR012854">
    <property type="entry name" value="Cu_amine_oxidase-like_N"/>
</dbReference>
<keyword evidence="2" id="KW-0697">Rotamase</keyword>
<keyword evidence="2 4" id="KW-0413">Isomerase</keyword>
<dbReference type="InterPro" id="IPR029000">
    <property type="entry name" value="Cyclophilin-like_dom_sf"/>
</dbReference>
<dbReference type="Gene3D" id="3.30.457.10">
    <property type="entry name" value="Copper amine oxidase-like, N-terminal domain"/>
    <property type="match status" value="1"/>
</dbReference>
<dbReference type="EMBL" id="CP034235">
    <property type="protein sequence ID" value="QGQ96339.1"/>
    <property type="molecule type" value="Genomic_DNA"/>
</dbReference>
<comment type="function">
    <text evidence="1 2">PPIases accelerate the folding of proteins. It catalyzes the cis-trans isomerization of proline imidic peptide bonds in oligopeptides.</text>
</comment>
<dbReference type="PROSITE" id="PS51257">
    <property type="entry name" value="PROKAR_LIPOPROTEIN"/>
    <property type="match status" value="1"/>
</dbReference>
<name>A0A6B8RJW7_9BACL</name>
<comment type="catalytic activity">
    <reaction evidence="2">
        <text>[protein]-peptidylproline (omega=180) = [protein]-peptidylproline (omega=0)</text>
        <dbReference type="Rhea" id="RHEA:16237"/>
        <dbReference type="Rhea" id="RHEA-COMP:10747"/>
        <dbReference type="Rhea" id="RHEA-COMP:10748"/>
        <dbReference type="ChEBI" id="CHEBI:83833"/>
        <dbReference type="ChEBI" id="CHEBI:83834"/>
        <dbReference type="EC" id="5.2.1.8"/>
    </reaction>
</comment>
<dbReference type="PANTHER" id="PTHR45625:SF16">
    <property type="entry name" value="PEPTIDYL-PROLYL CIS-TRANS ISOMERASE"/>
    <property type="match status" value="1"/>
</dbReference>
<dbReference type="SUPFAM" id="SSF55383">
    <property type="entry name" value="Copper amine oxidase, domain N"/>
    <property type="match status" value="1"/>
</dbReference>
<comment type="similarity">
    <text evidence="2">Belongs to the cyclophilin-type PPIase family.</text>
</comment>
<sequence>MVKDKLKGLVIGLLIGVLACSSVVYAAAGTKIEVFYNNLKYIIDGVEQAPTVGKGFIYEGTTYVPLRFVGESMGKPVSYDSKSETVYVGRPTYTEAPAMVIDPKKKYKATMITSKGTITIDLFAKDAPLTVNNFFVLSNSGFYNDILFHRIMESFMVQAGDPEGTGAGGPGYTFKDELKNGHKYEPGTLAMANAGPDTNGSQFFICTGADCAQLNELPNYSIFGKVSKGMDVLQTIAKTPVQESAYGEMSDPTYDVKILSIKVEVTK</sequence>
<dbReference type="KEGG" id="ppsc:EHS13_16345"/>
<dbReference type="PANTHER" id="PTHR45625">
    <property type="entry name" value="PEPTIDYL-PROLYL CIS-TRANS ISOMERASE-RELATED"/>
    <property type="match status" value="1"/>
</dbReference>